<proteinExistence type="predicted"/>
<comment type="caution">
    <text evidence="1">The sequence shown here is derived from an EMBL/GenBank/DDBJ whole genome shotgun (WGS) entry which is preliminary data.</text>
</comment>
<reference evidence="1" key="1">
    <citation type="submission" date="2017-07" db="EMBL/GenBank/DDBJ databases">
        <title>Taro Niue Genome Assembly and Annotation.</title>
        <authorList>
            <person name="Atibalentja N."/>
            <person name="Keating K."/>
            <person name="Fields C.J."/>
        </authorList>
    </citation>
    <scope>NUCLEOTIDE SEQUENCE</scope>
    <source>
        <strain evidence="1">Niue_2</strain>
        <tissue evidence="1">Leaf</tissue>
    </source>
</reference>
<name>A0A843VPC1_COLES</name>
<dbReference type="AlphaFoldDB" id="A0A843VPC1"/>
<gene>
    <name evidence="1" type="ORF">Taro_028838</name>
</gene>
<protein>
    <submittedName>
        <fullName evidence="1">Uncharacterized protein</fullName>
    </submittedName>
</protein>
<dbReference type="EMBL" id="NMUH01001883">
    <property type="protein sequence ID" value="MQL96167.1"/>
    <property type="molecule type" value="Genomic_DNA"/>
</dbReference>
<dbReference type="Proteomes" id="UP000652761">
    <property type="component" value="Unassembled WGS sequence"/>
</dbReference>
<accession>A0A843VPC1</accession>
<evidence type="ECO:0000313" key="1">
    <source>
        <dbReference type="EMBL" id="MQL96167.1"/>
    </source>
</evidence>
<organism evidence="1 2">
    <name type="scientific">Colocasia esculenta</name>
    <name type="common">Wild taro</name>
    <name type="synonym">Arum esculentum</name>
    <dbReference type="NCBI Taxonomy" id="4460"/>
    <lineage>
        <taxon>Eukaryota</taxon>
        <taxon>Viridiplantae</taxon>
        <taxon>Streptophyta</taxon>
        <taxon>Embryophyta</taxon>
        <taxon>Tracheophyta</taxon>
        <taxon>Spermatophyta</taxon>
        <taxon>Magnoliopsida</taxon>
        <taxon>Liliopsida</taxon>
        <taxon>Araceae</taxon>
        <taxon>Aroideae</taxon>
        <taxon>Colocasieae</taxon>
        <taxon>Colocasia</taxon>
    </lineage>
</organism>
<keyword evidence="2" id="KW-1185">Reference proteome</keyword>
<sequence length="151" mass="17779">MKLHHMTLQIPIVMKRRTGLYEEGSHVVCEQWKLSWERSRNYPILWRDWCSCVLGSEFAQLPIFIYPYHSIPLDRKKALNFYVSRESNSKPPTSGQEFSIDRAGALLQEIFSSNLFEVPESHLSRHLPLIQIRSQFELQFREVGGVRSMNR</sequence>
<evidence type="ECO:0000313" key="2">
    <source>
        <dbReference type="Proteomes" id="UP000652761"/>
    </source>
</evidence>